<evidence type="ECO:0000313" key="2">
    <source>
        <dbReference type="EMBL" id="GBO99621.1"/>
    </source>
</evidence>
<proteinExistence type="predicted"/>
<organism evidence="2 3">
    <name type="scientific">Eumeta variegata</name>
    <name type="common">Bagworm moth</name>
    <name type="synonym">Eumeta japonica</name>
    <dbReference type="NCBI Taxonomy" id="151549"/>
    <lineage>
        <taxon>Eukaryota</taxon>
        <taxon>Metazoa</taxon>
        <taxon>Ecdysozoa</taxon>
        <taxon>Arthropoda</taxon>
        <taxon>Hexapoda</taxon>
        <taxon>Insecta</taxon>
        <taxon>Pterygota</taxon>
        <taxon>Neoptera</taxon>
        <taxon>Endopterygota</taxon>
        <taxon>Lepidoptera</taxon>
        <taxon>Glossata</taxon>
        <taxon>Ditrysia</taxon>
        <taxon>Tineoidea</taxon>
        <taxon>Psychidae</taxon>
        <taxon>Oiketicinae</taxon>
        <taxon>Eumeta</taxon>
    </lineage>
</organism>
<protein>
    <submittedName>
        <fullName evidence="2">Tigger transposable element-derived protein 6</fullName>
    </submittedName>
</protein>
<dbReference type="STRING" id="151549.A0A4C1SC01"/>
<sequence>MHPKVMRARRLPPLDLHVIRNPHAAASESRRIDALRTAAHAHNDIPQMKAVKIQYLLANTTSKLQPMNQGIIKNFKSLYRKEVVRNMLDIMEEKKNSTIDVLHAMRIADKAWRNITATTIKNCYVHCGFSLSLTEEAETENISPPAE</sequence>
<dbReference type="InterPro" id="IPR004875">
    <property type="entry name" value="DDE_SF_endonuclease_dom"/>
</dbReference>
<evidence type="ECO:0000259" key="1">
    <source>
        <dbReference type="Pfam" id="PF03184"/>
    </source>
</evidence>
<dbReference type="GO" id="GO:0003676">
    <property type="term" value="F:nucleic acid binding"/>
    <property type="evidence" value="ECO:0007669"/>
    <property type="project" value="InterPro"/>
</dbReference>
<dbReference type="Pfam" id="PF03184">
    <property type="entry name" value="DDE_1"/>
    <property type="match status" value="1"/>
</dbReference>
<dbReference type="EMBL" id="BGZK01000003">
    <property type="protein sequence ID" value="GBO99621.1"/>
    <property type="molecule type" value="Genomic_DNA"/>
</dbReference>
<feature type="domain" description="DDE-1" evidence="1">
    <location>
        <begin position="40"/>
        <end position="124"/>
    </location>
</feature>
<reference evidence="2 3" key="1">
    <citation type="journal article" date="2019" name="Commun. Biol.">
        <title>The bagworm genome reveals a unique fibroin gene that provides high tensile strength.</title>
        <authorList>
            <person name="Kono N."/>
            <person name="Nakamura H."/>
            <person name="Ohtoshi R."/>
            <person name="Tomita M."/>
            <person name="Numata K."/>
            <person name="Arakawa K."/>
        </authorList>
    </citation>
    <scope>NUCLEOTIDE SEQUENCE [LARGE SCALE GENOMIC DNA]</scope>
</reference>
<name>A0A4C1SC01_EUMVA</name>
<dbReference type="OrthoDB" id="125347at2759"/>
<keyword evidence="3" id="KW-1185">Reference proteome</keyword>
<gene>
    <name evidence="2" type="primary">TIGD6</name>
    <name evidence="2" type="ORF">EVAR_752_1</name>
</gene>
<dbReference type="Proteomes" id="UP000299102">
    <property type="component" value="Unassembled WGS sequence"/>
</dbReference>
<dbReference type="AlphaFoldDB" id="A0A4C1SC01"/>
<comment type="caution">
    <text evidence="2">The sequence shown here is derived from an EMBL/GenBank/DDBJ whole genome shotgun (WGS) entry which is preliminary data.</text>
</comment>
<accession>A0A4C1SC01</accession>
<evidence type="ECO:0000313" key="3">
    <source>
        <dbReference type="Proteomes" id="UP000299102"/>
    </source>
</evidence>